<organism evidence="3 5">
    <name type="scientific">Adineta steineri</name>
    <dbReference type="NCBI Taxonomy" id="433720"/>
    <lineage>
        <taxon>Eukaryota</taxon>
        <taxon>Metazoa</taxon>
        <taxon>Spiralia</taxon>
        <taxon>Gnathifera</taxon>
        <taxon>Rotifera</taxon>
        <taxon>Eurotatoria</taxon>
        <taxon>Bdelloidea</taxon>
        <taxon>Adinetida</taxon>
        <taxon>Adinetidae</taxon>
        <taxon>Adineta</taxon>
    </lineage>
</organism>
<dbReference type="EMBL" id="CAJNOI010000006">
    <property type="protein sequence ID" value="CAF0754309.1"/>
    <property type="molecule type" value="Genomic_DNA"/>
</dbReference>
<comment type="caution">
    <text evidence="3">The sequence shown here is derived from an EMBL/GenBank/DDBJ whole genome shotgun (WGS) entry which is preliminary data.</text>
</comment>
<evidence type="ECO:0000313" key="5">
    <source>
        <dbReference type="Proteomes" id="UP000663877"/>
    </source>
</evidence>
<keyword evidence="4" id="KW-1185">Reference proteome</keyword>
<accession>A0A813PRF1</accession>
<feature type="signal peptide" evidence="1">
    <location>
        <begin position="1"/>
        <end position="16"/>
    </location>
</feature>
<dbReference type="Proteomes" id="UP000663832">
    <property type="component" value="Unassembled WGS sequence"/>
</dbReference>
<dbReference type="EMBL" id="CAJNOM010000003">
    <property type="protein sequence ID" value="CAF0742467.1"/>
    <property type="molecule type" value="Genomic_DNA"/>
</dbReference>
<feature type="chain" id="PRO_5036222605" evidence="1">
    <location>
        <begin position="17"/>
        <end position="278"/>
    </location>
</feature>
<evidence type="ECO:0000313" key="3">
    <source>
        <dbReference type="EMBL" id="CAF0754309.1"/>
    </source>
</evidence>
<evidence type="ECO:0000256" key="1">
    <source>
        <dbReference type="SAM" id="SignalP"/>
    </source>
</evidence>
<name>A0A813PRF1_9BILA</name>
<gene>
    <name evidence="3" type="ORF">BJG266_LOCUS2637</name>
    <name evidence="2" type="ORF">QVE165_LOCUS989</name>
</gene>
<sequence length="278" mass="30255">MRSLLLILLLVGSAHGLFSGTFSNALSTLTNAVSTVTGHVTNAVTGVGNVVTGLVGGVTNAGATVLGNVVDAAGNIHGQLVSTANGMQFMGNFLWDNVMGPAYDMMIEGGQLFLDEQFGNLVSSIGRRSVVPENVLSAKYTELTAIFKTKIHDLFQNLIQMEKDSLIALQNGEKTLEDNIHAFINRMNDIHNQISQWAAETKYELQMHAQTVQGDWVLILNQYSQNIDFSVKTMSTMFERLAQDLMKNLVETALSVVPNALAIVENIKQQGLLSFLNH</sequence>
<protein>
    <submittedName>
        <fullName evidence="3">Uncharacterized protein</fullName>
    </submittedName>
</protein>
<reference evidence="3" key="1">
    <citation type="submission" date="2021-02" db="EMBL/GenBank/DDBJ databases">
        <authorList>
            <person name="Nowell W R."/>
        </authorList>
    </citation>
    <scope>NUCLEOTIDE SEQUENCE</scope>
</reference>
<proteinExistence type="predicted"/>
<dbReference type="Proteomes" id="UP000663877">
    <property type="component" value="Unassembled WGS sequence"/>
</dbReference>
<evidence type="ECO:0000313" key="2">
    <source>
        <dbReference type="EMBL" id="CAF0742467.1"/>
    </source>
</evidence>
<evidence type="ECO:0000313" key="4">
    <source>
        <dbReference type="Proteomes" id="UP000663832"/>
    </source>
</evidence>
<dbReference type="OrthoDB" id="10000040at2759"/>
<keyword evidence="1" id="KW-0732">Signal</keyword>
<dbReference type="AlphaFoldDB" id="A0A813PRF1"/>